<keyword evidence="2" id="KW-1185">Reference proteome</keyword>
<proteinExistence type="predicted"/>
<dbReference type="Proteomes" id="UP000276133">
    <property type="component" value="Unassembled WGS sequence"/>
</dbReference>
<evidence type="ECO:0000313" key="1">
    <source>
        <dbReference type="EMBL" id="RNA15212.1"/>
    </source>
</evidence>
<reference evidence="1 2" key="1">
    <citation type="journal article" date="2018" name="Sci. Rep.">
        <title>Genomic signatures of local adaptation to the degree of environmental predictability in rotifers.</title>
        <authorList>
            <person name="Franch-Gras L."/>
            <person name="Hahn C."/>
            <person name="Garcia-Roger E.M."/>
            <person name="Carmona M.J."/>
            <person name="Serra M."/>
            <person name="Gomez A."/>
        </authorList>
    </citation>
    <scope>NUCLEOTIDE SEQUENCE [LARGE SCALE GENOMIC DNA]</scope>
    <source>
        <strain evidence="1">HYR1</strain>
    </source>
</reference>
<accession>A0A3M7QV54</accession>
<comment type="caution">
    <text evidence="1">The sequence shown here is derived from an EMBL/GenBank/DDBJ whole genome shotgun (WGS) entry which is preliminary data.</text>
</comment>
<protein>
    <submittedName>
        <fullName evidence="1">Uncharacterized protein</fullName>
    </submittedName>
</protein>
<organism evidence="1 2">
    <name type="scientific">Brachionus plicatilis</name>
    <name type="common">Marine rotifer</name>
    <name type="synonym">Brachionus muelleri</name>
    <dbReference type="NCBI Taxonomy" id="10195"/>
    <lineage>
        <taxon>Eukaryota</taxon>
        <taxon>Metazoa</taxon>
        <taxon>Spiralia</taxon>
        <taxon>Gnathifera</taxon>
        <taxon>Rotifera</taxon>
        <taxon>Eurotatoria</taxon>
        <taxon>Monogononta</taxon>
        <taxon>Pseudotrocha</taxon>
        <taxon>Ploima</taxon>
        <taxon>Brachionidae</taxon>
        <taxon>Brachionus</taxon>
    </lineage>
</organism>
<evidence type="ECO:0000313" key="2">
    <source>
        <dbReference type="Proteomes" id="UP000276133"/>
    </source>
</evidence>
<gene>
    <name evidence="1" type="ORF">BpHYR1_010926</name>
</gene>
<dbReference type="AlphaFoldDB" id="A0A3M7QV54"/>
<sequence>MLKIREHLRFIQKQKQKEPYELLLYHFHLTRFILNNKNNFITKKKNKQKNLLNQFIEKNFKSIETSKMCLNRKFIFEPTIMPGDESIKD</sequence>
<dbReference type="EMBL" id="REGN01005009">
    <property type="protein sequence ID" value="RNA15212.1"/>
    <property type="molecule type" value="Genomic_DNA"/>
</dbReference>
<name>A0A3M7QV54_BRAPC</name>